<dbReference type="InterPro" id="IPR014770">
    <property type="entry name" value="Munc13_1"/>
</dbReference>
<name>A0A423SWF4_PENVA</name>
<dbReference type="Gene3D" id="2.60.40.150">
    <property type="entry name" value="C2 domain"/>
    <property type="match status" value="1"/>
</dbReference>
<dbReference type="PANTHER" id="PTHR10480">
    <property type="entry name" value="PROTEIN UNC-13 HOMOLOG"/>
    <property type="match status" value="1"/>
</dbReference>
<dbReference type="GO" id="GO:0017075">
    <property type="term" value="F:syntaxin-1 binding"/>
    <property type="evidence" value="ECO:0007669"/>
    <property type="project" value="TreeGrafter"/>
</dbReference>
<evidence type="ECO:0000256" key="1">
    <source>
        <dbReference type="ARBA" id="ARBA00022737"/>
    </source>
</evidence>
<dbReference type="SUPFAM" id="SSF49562">
    <property type="entry name" value="C2 domain (Calcium/lipid-binding domain, CaLB)"/>
    <property type="match status" value="1"/>
</dbReference>
<dbReference type="EMBL" id="QCYY01002654">
    <property type="protein sequence ID" value="ROT68600.1"/>
    <property type="molecule type" value="Genomic_DNA"/>
</dbReference>
<evidence type="ECO:0000313" key="7">
    <source>
        <dbReference type="Proteomes" id="UP000283509"/>
    </source>
</evidence>
<evidence type="ECO:0000313" key="6">
    <source>
        <dbReference type="EMBL" id="ROT68600.1"/>
    </source>
</evidence>
<evidence type="ECO:0000259" key="4">
    <source>
        <dbReference type="PROSITE" id="PS51258"/>
    </source>
</evidence>
<dbReference type="PROSITE" id="PS51259">
    <property type="entry name" value="MHD2"/>
    <property type="match status" value="1"/>
</dbReference>
<feature type="domain" description="C2" evidence="3">
    <location>
        <begin position="345"/>
        <end position="474"/>
    </location>
</feature>
<dbReference type="GO" id="GO:0042734">
    <property type="term" value="C:presynaptic membrane"/>
    <property type="evidence" value="ECO:0007669"/>
    <property type="project" value="TreeGrafter"/>
</dbReference>
<dbReference type="Pfam" id="PF00168">
    <property type="entry name" value="C2"/>
    <property type="match status" value="1"/>
</dbReference>
<keyword evidence="2" id="KW-0479">Metal-binding</keyword>
<dbReference type="STRING" id="6689.A0A423SWF4"/>
<evidence type="ECO:0000256" key="2">
    <source>
        <dbReference type="ARBA" id="ARBA00022771"/>
    </source>
</evidence>
<keyword evidence="7" id="KW-1185">Reference proteome</keyword>
<dbReference type="FunFam" id="2.60.40.150:FF:000014">
    <property type="entry name" value="protein unc-13 homolog B"/>
    <property type="match status" value="1"/>
</dbReference>
<dbReference type="GO" id="GO:0005516">
    <property type="term" value="F:calmodulin binding"/>
    <property type="evidence" value="ECO:0007669"/>
    <property type="project" value="TreeGrafter"/>
</dbReference>
<dbReference type="Proteomes" id="UP000283509">
    <property type="component" value="Unassembled WGS sequence"/>
</dbReference>
<feature type="domain" description="MHD2" evidence="5">
    <location>
        <begin position="209"/>
        <end position="331"/>
    </location>
</feature>
<keyword evidence="2" id="KW-0863">Zinc-finger</keyword>
<feature type="domain" description="MHD1" evidence="4">
    <location>
        <begin position="1"/>
        <end position="112"/>
    </location>
</feature>
<gene>
    <name evidence="6" type="ORF">C7M84_013253</name>
</gene>
<dbReference type="GO" id="GO:0035249">
    <property type="term" value="P:synaptic transmission, glutamatergic"/>
    <property type="evidence" value="ECO:0007669"/>
    <property type="project" value="TreeGrafter"/>
</dbReference>
<dbReference type="GO" id="GO:0031594">
    <property type="term" value="C:neuromuscular junction"/>
    <property type="evidence" value="ECO:0007669"/>
    <property type="project" value="TreeGrafter"/>
</dbReference>
<evidence type="ECO:0000259" key="3">
    <source>
        <dbReference type="PROSITE" id="PS50004"/>
    </source>
</evidence>
<sequence>MFLKYASLNSPSFRWFEPFVMQWLNENDDVSLEYLNGAFQRDKKDEFPPSSENSLFSNSVVDVFTQLTQFSRVETRVSGPRDLEEVHEEIRQDDRQGAAGLCRHHQEGVPQLRHGREEGVYLNEQHPATESTVGEDVREDGEAEDVATILNELQASLNTVLDELAHKFAKSLEVRIAVKVKEMGDKLAAVKGTGQVQPSQRKAVIVEADDVLVPLMDLLEDSLSLYAHSCEKTVLKRLLKELWKIVMTTMEKTVVLPPMTDKADISKDFERNLTPKQCAVLEAALDTIKQYFHAGGNGLKKNFLDKSPELKSLNYALSLYTQTTDTLIKTFVTTQTNQGSTEEGTVGEISVQVDLYTHPGTGEQRINVKVVAANDLRWPTTAGGMFRPFVEVNLIGPHLADKKRKFATKSKSNSWSPKFNESVQFLIGSEEGPDSFELHICIKDYCFARDDRLVGVAVLQLRDIVDQGSCATWLSLGKRCHMDETGWTVLRILSQRTNDEVAKEFVKLKSEVRGEPPITQ</sequence>
<dbReference type="GO" id="GO:0016082">
    <property type="term" value="P:synaptic vesicle priming"/>
    <property type="evidence" value="ECO:0007669"/>
    <property type="project" value="TreeGrafter"/>
</dbReference>
<dbReference type="PROSITE" id="PS50004">
    <property type="entry name" value="C2"/>
    <property type="match status" value="1"/>
</dbReference>
<dbReference type="GO" id="GO:0008270">
    <property type="term" value="F:zinc ion binding"/>
    <property type="evidence" value="ECO:0007669"/>
    <property type="project" value="UniProtKB-KW"/>
</dbReference>
<dbReference type="GO" id="GO:0099525">
    <property type="term" value="P:presynaptic dense core vesicle exocytosis"/>
    <property type="evidence" value="ECO:0007669"/>
    <property type="project" value="TreeGrafter"/>
</dbReference>
<dbReference type="InterPro" id="IPR014772">
    <property type="entry name" value="Munc13_dom-2"/>
</dbReference>
<dbReference type="GO" id="GO:0043195">
    <property type="term" value="C:terminal bouton"/>
    <property type="evidence" value="ECO:0007669"/>
    <property type="project" value="TreeGrafter"/>
</dbReference>
<proteinExistence type="predicted"/>
<keyword evidence="1" id="KW-0677">Repeat</keyword>
<dbReference type="CDD" id="cd08395">
    <property type="entry name" value="C2C_Munc13"/>
    <property type="match status" value="1"/>
</dbReference>
<dbReference type="Pfam" id="PF06292">
    <property type="entry name" value="MUN"/>
    <property type="match status" value="2"/>
</dbReference>
<dbReference type="Gene3D" id="1.20.58.1100">
    <property type="match status" value="1"/>
</dbReference>
<dbReference type="GO" id="GO:0061789">
    <property type="term" value="P:dense core granule priming"/>
    <property type="evidence" value="ECO:0007669"/>
    <property type="project" value="TreeGrafter"/>
</dbReference>
<comment type="caution">
    <text evidence="6">The sequence shown here is derived from an EMBL/GenBank/DDBJ whole genome shotgun (WGS) entry which is preliminary data.</text>
</comment>
<dbReference type="SMART" id="SM00239">
    <property type="entry name" value="C2"/>
    <property type="match status" value="1"/>
</dbReference>
<dbReference type="InterPro" id="IPR000008">
    <property type="entry name" value="C2_dom"/>
</dbReference>
<dbReference type="GO" id="GO:0030672">
    <property type="term" value="C:synaptic vesicle membrane"/>
    <property type="evidence" value="ECO:0007669"/>
    <property type="project" value="TreeGrafter"/>
</dbReference>
<reference evidence="6 7" key="2">
    <citation type="submission" date="2019-01" db="EMBL/GenBank/DDBJ databases">
        <title>The decoding of complex shrimp genome reveals the adaptation for benthos swimmer, frequently molting mechanism and breeding impact on genome.</title>
        <authorList>
            <person name="Sun Y."/>
            <person name="Gao Y."/>
            <person name="Yu Y."/>
        </authorList>
    </citation>
    <scope>NUCLEOTIDE SEQUENCE [LARGE SCALE GENOMIC DNA]</scope>
    <source>
        <tissue evidence="6">Muscle</tissue>
    </source>
</reference>
<reference evidence="6 7" key="1">
    <citation type="submission" date="2018-04" db="EMBL/GenBank/DDBJ databases">
        <authorList>
            <person name="Zhang X."/>
            <person name="Yuan J."/>
            <person name="Li F."/>
            <person name="Xiang J."/>
        </authorList>
    </citation>
    <scope>NUCLEOTIDE SEQUENCE [LARGE SCALE GENOMIC DNA]</scope>
    <source>
        <tissue evidence="6">Muscle</tissue>
    </source>
</reference>
<dbReference type="FunFam" id="1.20.58.1100:FF:000002">
    <property type="entry name" value="Unc-13, isoform C"/>
    <property type="match status" value="1"/>
</dbReference>
<dbReference type="GO" id="GO:0098831">
    <property type="term" value="C:presynaptic active zone cytoplasmic component"/>
    <property type="evidence" value="ECO:0007669"/>
    <property type="project" value="TreeGrafter"/>
</dbReference>
<dbReference type="PROSITE" id="PS51258">
    <property type="entry name" value="MHD1"/>
    <property type="match status" value="1"/>
</dbReference>
<dbReference type="GO" id="GO:0019992">
    <property type="term" value="F:diacylglycerol binding"/>
    <property type="evidence" value="ECO:0007669"/>
    <property type="project" value="InterPro"/>
</dbReference>
<dbReference type="OrthoDB" id="10053234at2759"/>
<accession>A0A423SWF4</accession>
<keyword evidence="2" id="KW-0862">Zinc</keyword>
<dbReference type="InterPro" id="IPR010439">
    <property type="entry name" value="MUN_dom"/>
</dbReference>
<dbReference type="InterPro" id="IPR027080">
    <property type="entry name" value="Unc-13"/>
</dbReference>
<organism evidence="6 7">
    <name type="scientific">Penaeus vannamei</name>
    <name type="common">Whiteleg shrimp</name>
    <name type="synonym">Litopenaeus vannamei</name>
    <dbReference type="NCBI Taxonomy" id="6689"/>
    <lineage>
        <taxon>Eukaryota</taxon>
        <taxon>Metazoa</taxon>
        <taxon>Ecdysozoa</taxon>
        <taxon>Arthropoda</taxon>
        <taxon>Crustacea</taxon>
        <taxon>Multicrustacea</taxon>
        <taxon>Malacostraca</taxon>
        <taxon>Eumalacostraca</taxon>
        <taxon>Eucarida</taxon>
        <taxon>Decapoda</taxon>
        <taxon>Dendrobranchiata</taxon>
        <taxon>Penaeoidea</taxon>
        <taxon>Penaeidae</taxon>
        <taxon>Penaeus</taxon>
    </lineage>
</organism>
<evidence type="ECO:0000259" key="5">
    <source>
        <dbReference type="PROSITE" id="PS51259"/>
    </source>
</evidence>
<dbReference type="PANTHER" id="PTHR10480:SF12">
    <property type="entry name" value="UNC-13, ISOFORM E"/>
    <property type="match status" value="1"/>
</dbReference>
<protein>
    <submittedName>
        <fullName evidence="6">Uncharacterized protein</fullName>
    </submittedName>
</protein>
<dbReference type="Gene3D" id="1.10.357.50">
    <property type="match status" value="1"/>
</dbReference>
<dbReference type="InterPro" id="IPR035892">
    <property type="entry name" value="C2_domain_sf"/>
</dbReference>
<dbReference type="GO" id="GO:0016081">
    <property type="term" value="P:synaptic vesicle docking"/>
    <property type="evidence" value="ECO:0007669"/>
    <property type="project" value="TreeGrafter"/>
</dbReference>
<dbReference type="AlphaFoldDB" id="A0A423SWF4"/>